<proteinExistence type="predicted"/>
<feature type="transmembrane region" description="Helical" evidence="2">
    <location>
        <begin position="6"/>
        <end position="27"/>
    </location>
</feature>
<evidence type="ECO:0000313" key="4">
    <source>
        <dbReference type="Proteomes" id="UP000813824"/>
    </source>
</evidence>
<dbReference type="Proteomes" id="UP000813824">
    <property type="component" value="Unassembled WGS sequence"/>
</dbReference>
<evidence type="ECO:0000256" key="1">
    <source>
        <dbReference type="SAM" id="MobiDB-lite"/>
    </source>
</evidence>
<dbReference type="OrthoDB" id="2505950at2759"/>
<dbReference type="EMBL" id="JAEVFJ010000004">
    <property type="protein sequence ID" value="KAH8105398.1"/>
    <property type="molecule type" value="Genomic_DNA"/>
</dbReference>
<feature type="compositionally biased region" description="Low complexity" evidence="1">
    <location>
        <begin position="88"/>
        <end position="102"/>
    </location>
</feature>
<evidence type="ECO:0000256" key="2">
    <source>
        <dbReference type="SAM" id="Phobius"/>
    </source>
</evidence>
<feature type="region of interest" description="Disordered" evidence="1">
    <location>
        <begin position="86"/>
        <end position="150"/>
    </location>
</feature>
<keyword evidence="2" id="KW-1133">Transmembrane helix</keyword>
<accession>A0A8K0UXM4</accession>
<keyword evidence="4" id="KW-1185">Reference proteome</keyword>
<sequence>MASWSDYISLFITVSVFVAAAYAVIFISRSWSSAVESTRQSLKRQGVDVSESGVSVRTQTRLADREEYCDATQRGIIKILGSSHYGRATGSSPSASPQTTQQVLHHSPERSYIALPTHDKPERRSPSPGHRASHSLGSTEEKKRWWRRSH</sequence>
<evidence type="ECO:0000313" key="3">
    <source>
        <dbReference type="EMBL" id="KAH8105398.1"/>
    </source>
</evidence>
<comment type="caution">
    <text evidence="3">The sequence shown here is derived from an EMBL/GenBank/DDBJ whole genome shotgun (WGS) entry which is preliminary data.</text>
</comment>
<keyword evidence="2" id="KW-0472">Membrane</keyword>
<reference evidence="3" key="1">
    <citation type="journal article" date="2021" name="New Phytol.">
        <title>Evolutionary innovations through gain and loss of genes in the ectomycorrhizal Boletales.</title>
        <authorList>
            <person name="Wu G."/>
            <person name="Miyauchi S."/>
            <person name="Morin E."/>
            <person name="Kuo A."/>
            <person name="Drula E."/>
            <person name="Varga T."/>
            <person name="Kohler A."/>
            <person name="Feng B."/>
            <person name="Cao Y."/>
            <person name="Lipzen A."/>
            <person name="Daum C."/>
            <person name="Hundley H."/>
            <person name="Pangilinan J."/>
            <person name="Johnson J."/>
            <person name="Barry K."/>
            <person name="LaButti K."/>
            <person name="Ng V."/>
            <person name="Ahrendt S."/>
            <person name="Min B."/>
            <person name="Choi I.G."/>
            <person name="Park H."/>
            <person name="Plett J.M."/>
            <person name="Magnuson J."/>
            <person name="Spatafora J.W."/>
            <person name="Nagy L.G."/>
            <person name="Henrissat B."/>
            <person name="Grigoriev I.V."/>
            <person name="Yang Z.L."/>
            <person name="Xu J."/>
            <person name="Martin F.M."/>
        </authorList>
    </citation>
    <scope>NUCLEOTIDE SEQUENCE</scope>
    <source>
        <strain evidence="3">KKN 215</strain>
    </source>
</reference>
<name>A0A8K0UXM4_9AGAR</name>
<protein>
    <submittedName>
        <fullName evidence="3">Uncharacterized protein</fullName>
    </submittedName>
</protein>
<keyword evidence="2" id="KW-0812">Transmembrane</keyword>
<gene>
    <name evidence="3" type="ORF">BXZ70DRAFT_1004900</name>
</gene>
<organism evidence="3 4">
    <name type="scientific">Cristinia sonorae</name>
    <dbReference type="NCBI Taxonomy" id="1940300"/>
    <lineage>
        <taxon>Eukaryota</taxon>
        <taxon>Fungi</taxon>
        <taxon>Dikarya</taxon>
        <taxon>Basidiomycota</taxon>
        <taxon>Agaricomycotina</taxon>
        <taxon>Agaricomycetes</taxon>
        <taxon>Agaricomycetidae</taxon>
        <taxon>Agaricales</taxon>
        <taxon>Pleurotineae</taxon>
        <taxon>Stephanosporaceae</taxon>
        <taxon>Cristinia</taxon>
    </lineage>
</organism>
<dbReference type="AlphaFoldDB" id="A0A8K0UXM4"/>